<dbReference type="SUPFAM" id="SSF53383">
    <property type="entry name" value="PLP-dependent transferases"/>
    <property type="match status" value="1"/>
</dbReference>
<evidence type="ECO:0000256" key="3">
    <source>
        <dbReference type="RuleBase" id="RU003560"/>
    </source>
</evidence>
<dbReference type="OrthoDB" id="425114at2759"/>
<reference evidence="4 5" key="1">
    <citation type="submission" date="2011-07" db="EMBL/GenBank/DDBJ databases">
        <authorList>
            <person name="Coyne R."/>
            <person name="Brami D."/>
            <person name="Johnson J."/>
            <person name="Hostetler J."/>
            <person name="Hannick L."/>
            <person name="Clark T."/>
            <person name="Cassidy-Hanley D."/>
            <person name="Inman J."/>
        </authorList>
    </citation>
    <scope>NUCLEOTIDE SEQUENCE [LARGE SCALE GENOMIC DNA]</scope>
    <source>
        <strain evidence="4 5">G5</strain>
    </source>
</reference>
<accession>G0R392</accession>
<organism evidence="4 5">
    <name type="scientific">Ichthyophthirius multifiliis</name>
    <name type="common">White spot disease agent</name>
    <name type="synonym">Ich</name>
    <dbReference type="NCBI Taxonomy" id="5932"/>
    <lineage>
        <taxon>Eukaryota</taxon>
        <taxon>Sar</taxon>
        <taxon>Alveolata</taxon>
        <taxon>Ciliophora</taxon>
        <taxon>Intramacronucleata</taxon>
        <taxon>Oligohymenophorea</taxon>
        <taxon>Hymenostomatida</taxon>
        <taxon>Ophryoglenina</taxon>
        <taxon>Ichthyophthirius</taxon>
    </lineage>
</organism>
<dbReference type="Proteomes" id="UP000008983">
    <property type="component" value="Unassembled WGS sequence"/>
</dbReference>
<sequence>MDLNTNKNLQDFVPILSNDQLKQILSENYNEFQVLSDLQIEKSHENNTFTISIKNIPKYTLKIVPKTIENDLFENSLSELYTHLQRSQLSHLYQQIVTNKYNQPLSNFSYLFREYHIRVLSLLKGTYIGELFHNLGTTLGKQTAILQNFPFTAQMVKPYNLWDLKNFASLWKHVNNVKNIEQRRISAKFPEPLKYVFLVNSGTEANELALRLARTYTKSKQTIVIEHGYHGNSNAVVEISHYKFSRKGGSGPQPFIHSIPIPDPLRNQNLDYGKIIRDIIQKIKDKGEKIGAFIGESIISLGGYIVPPKNLMKIIYQEVRKEGGICIADEVQVGFGRVGEKFWAFELHDVIPDIVSMGKPIANGHPMGAVITTKEIADAFNNGMEYFNTFAGTQVSCRIASEVLRIIKDEELQESARVIGKYLKDKLRAIPSFLIADVRGAGLFIGMELCKKNGVPAVEETKKLNEKLKDKGVLVGIDGYLYNVLKIKPSLCITKDDIDFVVDQFAAALQEIENEMPLEDDIQFI</sequence>
<dbReference type="InParanoid" id="G0R392"/>
<dbReference type="InterPro" id="IPR015424">
    <property type="entry name" value="PyrdxlP-dep_Trfase"/>
</dbReference>
<dbReference type="InterPro" id="IPR005814">
    <property type="entry name" value="Aminotrans_3"/>
</dbReference>
<dbReference type="PANTHER" id="PTHR45688:SF13">
    <property type="entry name" value="ALANINE--GLYOXYLATE AMINOTRANSFERASE 2-LIKE"/>
    <property type="match status" value="1"/>
</dbReference>
<dbReference type="OMA" id="GAIETMK"/>
<dbReference type="GO" id="GO:0030170">
    <property type="term" value="F:pyridoxal phosphate binding"/>
    <property type="evidence" value="ECO:0007669"/>
    <property type="project" value="InterPro"/>
</dbReference>
<dbReference type="RefSeq" id="XP_004027411.1">
    <property type="nucleotide sequence ID" value="XM_004027362.1"/>
</dbReference>
<dbReference type="Pfam" id="PF00202">
    <property type="entry name" value="Aminotran_3"/>
    <property type="match status" value="1"/>
</dbReference>
<evidence type="ECO:0000256" key="2">
    <source>
        <dbReference type="ARBA" id="ARBA00022898"/>
    </source>
</evidence>
<dbReference type="InterPro" id="IPR015422">
    <property type="entry name" value="PyrdxlP-dep_Trfase_small"/>
</dbReference>
<dbReference type="GO" id="GO:0005739">
    <property type="term" value="C:mitochondrion"/>
    <property type="evidence" value="ECO:0007669"/>
    <property type="project" value="TreeGrafter"/>
</dbReference>
<evidence type="ECO:0000313" key="4">
    <source>
        <dbReference type="EMBL" id="EGR28066.1"/>
    </source>
</evidence>
<dbReference type="Gene3D" id="3.40.640.10">
    <property type="entry name" value="Type I PLP-dependent aspartate aminotransferase-like (Major domain)"/>
    <property type="match status" value="1"/>
</dbReference>
<keyword evidence="5" id="KW-1185">Reference proteome</keyword>
<dbReference type="GO" id="GO:0008483">
    <property type="term" value="F:transaminase activity"/>
    <property type="evidence" value="ECO:0007669"/>
    <property type="project" value="InterPro"/>
</dbReference>
<evidence type="ECO:0000256" key="1">
    <source>
        <dbReference type="ARBA" id="ARBA00008954"/>
    </source>
</evidence>
<dbReference type="PROSITE" id="PS00600">
    <property type="entry name" value="AA_TRANSFER_CLASS_3"/>
    <property type="match status" value="1"/>
</dbReference>
<evidence type="ECO:0000313" key="5">
    <source>
        <dbReference type="Proteomes" id="UP000008983"/>
    </source>
</evidence>
<comment type="similarity">
    <text evidence="1 3">Belongs to the class-III pyridoxal-phosphate-dependent aminotransferase family.</text>
</comment>
<dbReference type="EMBL" id="GL984295">
    <property type="protein sequence ID" value="EGR28066.1"/>
    <property type="molecule type" value="Genomic_DNA"/>
</dbReference>
<protein>
    <submittedName>
        <fullName evidence="4">Uncharacterized protein</fullName>
    </submittedName>
</protein>
<dbReference type="CDD" id="cd00610">
    <property type="entry name" value="OAT_like"/>
    <property type="match status" value="1"/>
</dbReference>
<gene>
    <name evidence="4" type="ORF">IMG5_183900</name>
</gene>
<dbReference type="AlphaFoldDB" id="G0R392"/>
<name>G0R392_ICHMU</name>
<keyword evidence="2 3" id="KW-0663">Pyridoxal phosphate</keyword>
<dbReference type="Gene3D" id="3.90.1150.10">
    <property type="entry name" value="Aspartate Aminotransferase, domain 1"/>
    <property type="match status" value="1"/>
</dbReference>
<dbReference type="InterPro" id="IPR015421">
    <property type="entry name" value="PyrdxlP-dep_Trfase_major"/>
</dbReference>
<dbReference type="PANTHER" id="PTHR45688">
    <property type="match status" value="1"/>
</dbReference>
<dbReference type="STRING" id="857967.G0R392"/>
<dbReference type="InterPro" id="IPR049704">
    <property type="entry name" value="Aminotrans_3_PPA_site"/>
</dbReference>
<dbReference type="GeneID" id="14904141"/>
<dbReference type="eggNOG" id="KOG1403">
    <property type="taxonomic scope" value="Eukaryota"/>
</dbReference>
<proteinExistence type="inferred from homology"/>